<dbReference type="RefSeq" id="WP_133531635.1">
    <property type="nucleotide sequence ID" value="NZ_SNXR01000011.1"/>
</dbReference>
<dbReference type="InterPro" id="IPR041578">
    <property type="entry name" value="PIN_8"/>
</dbReference>
<dbReference type="AlphaFoldDB" id="A0A4R6QFE0"/>
<organism evidence="2 3">
    <name type="scientific">Flavobacterium dankookense</name>
    <dbReference type="NCBI Taxonomy" id="706186"/>
    <lineage>
        <taxon>Bacteria</taxon>
        <taxon>Pseudomonadati</taxon>
        <taxon>Bacteroidota</taxon>
        <taxon>Flavobacteriia</taxon>
        <taxon>Flavobacteriales</taxon>
        <taxon>Flavobacteriaceae</taxon>
        <taxon>Flavobacterium</taxon>
    </lineage>
</organism>
<evidence type="ECO:0000259" key="1">
    <source>
        <dbReference type="Pfam" id="PF18476"/>
    </source>
</evidence>
<evidence type="ECO:0000313" key="3">
    <source>
        <dbReference type="Proteomes" id="UP000295260"/>
    </source>
</evidence>
<accession>A0A4R6QFE0</accession>
<dbReference type="Proteomes" id="UP000295260">
    <property type="component" value="Unassembled WGS sequence"/>
</dbReference>
<name>A0A4R6QFE0_9FLAO</name>
<proteinExistence type="predicted"/>
<dbReference type="EMBL" id="SNXR01000011">
    <property type="protein sequence ID" value="TDP60663.1"/>
    <property type="molecule type" value="Genomic_DNA"/>
</dbReference>
<feature type="domain" description="PIN like" evidence="1">
    <location>
        <begin position="24"/>
        <end position="247"/>
    </location>
</feature>
<comment type="caution">
    <text evidence="2">The sequence shown here is derived from an EMBL/GenBank/DDBJ whole genome shotgun (WGS) entry which is preliminary data.</text>
</comment>
<sequence>MKKEFIGFYDPTDEEIEQAWNDGIFAFDANTLLNLYRYTDVTRKDFTHALKSIKERLFIPSQVAYEYLNNRVGVIDGLEKSYFELEKVLKDNFDNNLKKSINAFKRHPSIVIETILGKYEDFLKKISVELEKQKKRHPDFKTKDNILNELTELFESCIGKEPSKTEVVKIYAEGKERYAEEIPPGYKDLKEKEKKGSRHLYGDLLVWKELIEFSKKNKKPLVFVTDDRKEDWWKIENGKTIRPREELIKEFYDITGIRILIYNADQFLKFAKERGMIPTIKDETIEEVKEIRIYDEARNTNYYDMREFYRNWHNVGDNSREVLNRLSNIDNINKIMSNPFYDSAQTYKNVFNNFSNDSLWRIMNPVSKIKDKNDDLLNDDNESK</sequence>
<protein>
    <recommendedName>
        <fullName evidence="1">PIN like domain-containing protein</fullName>
    </recommendedName>
</protein>
<gene>
    <name evidence="2" type="ORF">BC748_0258</name>
</gene>
<dbReference type="Pfam" id="PF18476">
    <property type="entry name" value="PIN_8"/>
    <property type="match status" value="1"/>
</dbReference>
<keyword evidence="3" id="KW-1185">Reference proteome</keyword>
<dbReference type="OrthoDB" id="9182727at2"/>
<reference evidence="2 3" key="1">
    <citation type="submission" date="2019-03" db="EMBL/GenBank/DDBJ databases">
        <title>Genomic Encyclopedia of Archaeal and Bacterial Type Strains, Phase II (KMG-II): from individual species to whole genera.</title>
        <authorList>
            <person name="Goeker M."/>
        </authorList>
    </citation>
    <scope>NUCLEOTIDE SEQUENCE [LARGE SCALE GENOMIC DNA]</scope>
    <source>
        <strain evidence="2 3">DSM 25687</strain>
    </source>
</reference>
<evidence type="ECO:0000313" key="2">
    <source>
        <dbReference type="EMBL" id="TDP60663.1"/>
    </source>
</evidence>